<keyword evidence="2" id="KW-1185">Reference proteome</keyword>
<comment type="caution">
    <text evidence="1">The sequence shown here is derived from an EMBL/GenBank/DDBJ whole genome shotgun (WGS) entry which is preliminary data.</text>
</comment>
<protein>
    <submittedName>
        <fullName evidence="1">Uncharacterized protein</fullName>
    </submittedName>
</protein>
<organism evidence="1 2">
    <name type="scientific">Portunus trituberculatus</name>
    <name type="common">Swimming crab</name>
    <name type="synonym">Neptunus trituberculatus</name>
    <dbReference type="NCBI Taxonomy" id="210409"/>
    <lineage>
        <taxon>Eukaryota</taxon>
        <taxon>Metazoa</taxon>
        <taxon>Ecdysozoa</taxon>
        <taxon>Arthropoda</taxon>
        <taxon>Crustacea</taxon>
        <taxon>Multicrustacea</taxon>
        <taxon>Malacostraca</taxon>
        <taxon>Eumalacostraca</taxon>
        <taxon>Eucarida</taxon>
        <taxon>Decapoda</taxon>
        <taxon>Pleocyemata</taxon>
        <taxon>Brachyura</taxon>
        <taxon>Eubrachyura</taxon>
        <taxon>Portunoidea</taxon>
        <taxon>Portunidae</taxon>
        <taxon>Portuninae</taxon>
        <taxon>Portunus</taxon>
    </lineage>
</organism>
<accession>A0A5B7D8P2</accession>
<gene>
    <name evidence="1" type="ORF">E2C01_010551</name>
</gene>
<dbReference type="EMBL" id="VSRR010000612">
    <property type="protein sequence ID" value="MPC17688.1"/>
    <property type="molecule type" value="Genomic_DNA"/>
</dbReference>
<name>A0A5B7D8P2_PORTR</name>
<dbReference type="Proteomes" id="UP000324222">
    <property type="component" value="Unassembled WGS sequence"/>
</dbReference>
<evidence type="ECO:0000313" key="1">
    <source>
        <dbReference type="EMBL" id="MPC17688.1"/>
    </source>
</evidence>
<sequence>MVIKDKVATTVPVRVEMVFAVTFRLRSFSLDLSAFTLDAITNCMEDAAISHLTSSWVPVSLAREFSNMAVKRSTASLIAVSILSISLSTVNATSSSPGLRSSH</sequence>
<proteinExistence type="predicted"/>
<dbReference type="AlphaFoldDB" id="A0A5B7D8P2"/>
<reference evidence="1 2" key="1">
    <citation type="submission" date="2019-05" db="EMBL/GenBank/DDBJ databases">
        <title>Another draft genome of Portunus trituberculatus and its Hox gene families provides insights of decapod evolution.</title>
        <authorList>
            <person name="Jeong J.-H."/>
            <person name="Song I."/>
            <person name="Kim S."/>
            <person name="Choi T."/>
            <person name="Kim D."/>
            <person name="Ryu S."/>
            <person name="Kim W."/>
        </authorList>
    </citation>
    <scope>NUCLEOTIDE SEQUENCE [LARGE SCALE GENOMIC DNA]</scope>
    <source>
        <tissue evidence="1">Muscle</tissue>
    </source>
</reference>
<evidence type="ECO:0000313" key="2">
    <source>
        <dbReference type="Proteomes" id="UP000324222"/>
    </source>
</evidence>